<keyword evidence="13" id="KW-1185">Reference proteome</keyword>
<dbReference type="EMBL" id="JBHSHC010000053">
    <property type="protein sequence ID" value="MFC4767340.1"/>
    <property type="molecule type" value="Genomic_DNA"/>
</dbReference>
<evidence type="ECO:0000256" key="4">
    <source>
        <dbReference type="ARBA" id="ARBA00022719"/>
    </source>
</evidence>
<dbReference type="CDD" id="cd12916">
    <property type="entry name" value="VKOR_1"/>
    <property type="match status" value="1"/>
</dbReference>
<evidence type="ECO:0000256" key="6">
    <source>
        <dbReference type="ARBA" id="ARBA00023002"/>
    </source>
</evidence>
<evidence type="ECO:0000256" key="3">
    <source>
        <dbReference type="ARBA" id="ARBA00022692"/>
    </source>
</evidence>
<dbReference type="RefSeq" id="WP_380025265.1">
    <property type="nucleotide sequence ID" value="NZ_JBHSHC010000053.1"/>
</dbReference>
<feature type="transmembrane region" description="Helical" evidence="10">
    <location>
        <begin position="55"/>
        <end position="73"/>
    </location>
</feature>
<dbReference type="Gene3D" id="1.20.1440.130">
    <property type="entry name" value="VKOR domain"/>
    <property type="match status" value="1"/>
</dbReference>
<keyword evidence="5 10" id="KW-1133">Transmembrane helix</keyword>
<accession>A0ABV9PZ52</accession>
<comment type="caution">
    <text evidence="12">The sequence shown here is derived from an EMBL/GenBank/DDBJ whole genome shotgun (WGS) entry which is preliminary data.</text>
</comment>
<evidence type="ECO:0000256" key="10">
    <source>
        <dbReference type="SAM" id="Phobius"/>
    </source>
</evidence>
<keyword evidence="7 10" id="KW-0472">Membrane</keyword>
<dbReference type="InterPro" id="IPR044698">
    <property type="entry name" value="VKOR/LTO1"/>
</dbReference>
<evidence type="ECO:0000256" key="8">
    <source>
        <dbReference type="ARBA" id="ARBA00023157"/>
    </source>
</evidence>
<keyword evidence="6" id="KW-0560">Oxidoreductase</keyword>
<organism evidence="12 13">
    <name type="scientific">Effusibacillus consociatus</name>
    <dbReference type="NCBI Taxonomy" id="1117041"/>
    <lineage>
        <taxon>Bacteria</taxon>
        <taxon>Bacillati</taxon>
        <taxon>Bacillota</taxon>
        <taxon>Bacilli</taxon>
        <taxon>Bacillales</taxon>
        <taxon>Alicyclobacillaceae</taxon>
        <taxon>Effusibacillus</taxon>
    </lineage>
</organism>
<dbReference type="PANTHER" id="PTHR34573">
    <property type="entry name" value="VKC DOMAIN-CONTAINING PROTEIN"/>
    <property type="match status" value="1"/>
</dbReference>
<evidence type="ECO:0000256" key="7">
    <source>
        <dbReference type="ARBA" id="ARBA00023136"/>
    </source>
</evidence>
<feature type="transmembrane region" description="Helical" evidence="10">
    <location>
        <begin position="109"/>
        <end position="132"/>
    </location>
</feature>
<evidence type="ECO:0000256" key="2">
    <source>
        <dbReference type="ARBA" id="ARBA00006214"/>
    </source>
</evidence>
<keyword evidence="9" id="KW-0676">Redox-active center</keyword>
<comment type="similarity">
    <text evidence="2">Belongs to the VKOR family.</text>
</comment>
<dbReference type="Proteomes" id="UP001596002">
    <property type="component" value="Unassembled WGS sequence"/>
</dbReference>
<evidence type="ECO:0000313" key="12">
    <source>
        <dbReference type="EMBL" id="MFC4767340.1"/>
    </source>
</evidence>
<evidence type="ECO:0000256" key="9">
    <source>
        <dbReference type="ARBA" id="ARBA00023284"/>
    </source>
</evidence>
<feature type="transmembrane region" description="Helical" evidence="10">
    <location>
        <begin position="85"/>
        <end position="103"/>
    </location>
</feature>
<evidence type="ECO:0000256" key="1">
    <source>
        <dbReference type="ARBA" id="ARBA00004141"/>
    </source>
</evidence>
<reference evidence="13" key="1">
    <citation type="journal article" date="2019" name="Int. J. Syst. Evol. Microbiol.">
        <title>The Global Catalogue of Microorganisms (GCM) 10K type strain sequencing project: providing services to taxonomists for standard genome sequencing and annotation.</title>
        <authorList>
            <consortium name="The Broad Institute Genomics Platform"/>
            <consortium name="The Broad Institute Genome Sequencing Center for Infectious Disease"/>
            <person name="Wu L."/>
            <person name="Ma J."/>
        </authorList>
    </citation>
    <scope>NUCLEOTIDE SEQUENCE [LARGE SCALE GENOMIC DNA]</scope>
    <source>
        <strain evidence="13">WYCCWR 12678</strain>
    </source>
</reference>
<gene>
    <name evidence="12" type="ORF">ACFO8Q_08185</name>
</gene>
<dbReference type="SMART" id="SM00756">
    <property type="entry name" value="VKc"/>
    <property type="match status" value="1"/>
</dbReference>
<sequence>MMRKKSLVLIIQGLAVVGIVISFYLFLSKLSSQFFCPVGDCQTVNNSEFAQIGPIPVSLMGVFFYIAISVLLEIKKRLDKRVFELVVRSVLIVGLLFSLYLTVVELAVLHAVCMWCVLSFFLVILMNLLYWIDAIKKRLLISDNAKRMSELL</sequence>
<proteinExistence type="inferred from homology"/>
<keyword evidence="3 10" id="KW-0812">Transmembrane</keyword>
<feature type="transmembrane region" description="Helical" evidence="10">
    <location>
        <begin position="7"/>
        <end position="27"/>
    </location>
</feature>
<comment type="subcellular location">
    <subcellularLocation>
        <location evidence="1">Membrane</location>
        <topology evidence="1">Multi-pass membrane protein</topology>
    </subcellularLocation>
</comment>
<feature type="domain" description="Vitamin K epoxide reductase" evidence="11">
    <location>
        <begin position="4"/>
        <end position="134"/>
    </location>
</feature>
<evidence type="ECO:0000259" key="11">
    <source>
        <dbReference type="SMART" id="SM00756"/>
    </source>
</evidence>
<dbReference type="PANTHER" id="PTHR34573:SF1">
    <property type="entry name" value="VITAMIN K EPOXIDE REDUCTASE DOMAIN-CONTAINING PROTEIN"/>
    <property type="match status" value="1"/>
</dbReference>
<evidence type="ECO:0000313" key="13">
    <source>
        <dbReference type="Proteomes" id="UP001596002"/>
    </source>
</evidence>
<dbReference type="Pfam" id="PF07884">
    <property type="entry name" value="VKOR"/>
    <property type="match status" value="1"/>
</dbReference>
<name>A0ABV9PZ52_9BACL</name>
<keyword evidence="8" id="KW-1015">Disulfide bond</keyword>
<dbReference type="InterPro" id="IPR038354">
    <property type="entry name" value="VKOR_sf"/>
</dbReference>
<keyword evidence="4" id="KW-0874">Quinone</keyword>
<dbReference type="InterPro" id="IPR012932">
    <property type="entry name" value="VKOR"/>
</dbReference>
<protein>
    <submittedName>
        <fullName evidence="12">Vitamin K epoxide reductase family protein</fullName>
    </submittedName>
</protein>
<evidence type="ECO:0000256" key="5">
    <source>
        <dbReference type="ARBA" id="ARBA00022989"/>
    </source>
</evidence>